<dbReference type="InterPro" id="IPR016024">
    <property type="entry name" value="ARM-type_fold"/>
</dbReference>
<dbReference type="GO" id="GO:0006364">
    <property type="term" value="P:rRNA processing"/>
    <property type="evidence" value="ECO:0007669"/>
    <property type="project" value="TreeGrafter"/>
</dbReference>
<dbReference type="AlphaFoldDB" id="A0AAU9TWT4"/>
<comment type="caution">
    <text evidence="2">The sequence shown here is derived from an EMBL/GenBank/DDBJ whole genome shotgun (WGS) entry which is preliminary data.</text>
</comment>
<dbReference type="Proteomes" id="UP001153954">
    <property type="component" value="Unassembled WGS sequence"/>
</dbReference>
<name>A0AAU9TWT4_EUPED</name>
<evidence type="ECO:0000256" key="1">
    <source>
        <dbReference type="SAM" id="MobiDB-lite"/>
    </source>
</evidence>
<feature type="compositionally biased region" description="Polar residues" evidence="1">
    <location>
        <begin position="541"/>
        <end position="556"/>
    </location>
</feature>
<protein>
    <recommendedName>
        <fullName evidence="4">Proline-, glutamic acid- and leucine-rich protein 1</fullName>
    </recommendedName>
</protein>
<evidence type="ECO:0000313" key="3">
    <source>
        <dbReference type="Proteomes" id="UP001153954"/>
    </source>
</evidence>
<dbReference type="GO" id="GO:0005634">
    <property type="term" value="C:nucleus"/>
    <property type="evidence" value="ECO:0007669"/>
    <property type="project" value="TreeGrafter"/>
</dbReference>
<reference evidence="2" key="1">
    <citation type="submission" date="2022-03" db="EMBL/GenBank/DDBJ databases">
        <authorList>
            <person name="Tunstrom K."/>
        </authorList>
    </citation>
    <scope>NUCLEOTIDE SEQUENCE</scope>
</reference>
<evidence type="ECO:0008006" key="4">
    <source>
        <dbReference type="Google" id="ProtNLM"/>
    </source>
</evidence>
<sequence length="789" mass="88491">MDQIFHKVRTVDPNNGEAVKEVLLVFFQNLIKQKEFNCNKWLRELKSIINRYPKYCMSHRSITEIYLVNFISSNNYSNVIEAAKCAHALQQVRPIKEKTATPKSSWRDQMALLCNTAHTLLSAVFPDAVDMYRDSETPETAAKSPLSVALTEITKKLKNLKDKQSLLQIRLKNVLIFIQAMLVEIYPVAKPIRPQIILDVIVRALSVSSGTNTDVNVASVKIQALRTLDALIMCLGANLIPFSPLVIRCVMQTLRWSSENSGPEQRKVRSTAYNTLTNWLNTLHVHRASDNRNLWEDELITHIVDDITPPKKIVQLTMGPQPTKHLSKKAKRKLATTQMQESSIAAHMPGEKNKIVVSEEINNEVPLAALECAEMFLTVCGRFLKPATHKLIQERIVQECYNHTSYSDNHLLYLLRVLESSRKTTPVNVPPPTQYCLHLYSTLINMQSVEVSKFCTQALLDIRLHLHCSPPSINFAIEMIQETEKQSNSRKKISERNRAVLQSLLGPEKMPAISTENEIITITDEPSSKKPRLDIDESDKISLSSESVQSLGTSDDSGAENMVVEVCVELNNTNDGNNSEPTVLDDTIENKGNDSVTITEQDKSPKEIAPTQERVNENQEQEKLPIHEARTQIELNMSTETIEDEKNSQEMGYDHPIAGTEKVNVLEGIDNENLPSTNETDDIITCGQVIKDTEEIDFEKKTGTESQLDVPKVNGIENNEVIENGHISEDALIIADTDNTKTSTDNITDTDHITDTDNVTSKVAKSDGISVEDMLADFVDEVIDVATET</sequence>
<dbReference type="SUPFAM" id="SSF48371">
    <property type="entry name" value="ARM repeat"/>
    <property type="match status" value="1"/>
</dbReference>
<evidence type="ECO:0000313" key="2">
    <source>
        <dbReference type="EMBL" id="CAH2091453.1"/>
    </source>
</evidence>
<feature type="compositionally biased region" description="Basic and acidic residues" evidence="1">
    <location>
        <begin position="526"/>
        <end position="540"/>
    </location>
</feature>
<gene>
    <name evidence="2" type="ORF">EEDITHA_LOCUS7318</name>
</gene>
<dbReference type="EMBL" id="CAKOGL010000010">
    <property type="protein sequence ID" value="CAH2091453.1"/>
    <property type="molecule type" value="Genomic_DNA"/>
</dbReference>
<dbReference type="PANTHER" id="PTHR34105">
    <property type="entry name" value="PROLINE-, GLUTAMIC ACID- AND LEUCINE-RICH PROTEIN 1"/>
    <property type="match status" value="1"/>
</dbReference>
<feature type="region of interest" description="Disordered" evidence="1">
    <location>
        <begin position="523"/>
        <end position="559"/>
    </location>
</feature>
<feature type="region of interest" description="Disordered" evidence="1">
    <location>
        <begin position="597"/>
        <end position="622"/>
    </location>
</feature>
<proteinExistence type="predicted"/>
<accession>A0AAU9TWT4</accession>
<keyword evidence="3" id="KW-1185">Reference proteome</keyword>
<dbReference type="PANTHER" id="PTHR34105:SF1">
    <property type="entry name" value="PROLINE-, GLUTAMIC ACID- AND LEUCINE-RICH PROTEIN 1"/>
    <property type="match status" value="1"/>
</dbReference>
<organism evidence="2 3">
    <name type="scientific">Euphydryas editha</name>
    <name type="common">Edith's checkerspot</name>
    <dbReference type="NCBI Taxonomy" id="104508"/>
    <lineage>
        <taxon>Eukaryota</taxon>
        <taxon>Metazoa</taxon>
        <taxon>Ecdysozoa</taxon>
        <taxon>Arthropoda</taxon>
        <taxon>Hexapoda</taxon>
        <taxon>Insecta</taxon>
        <taxon>Pterygota</taxon>
        <taxon>Neoptera</taxon>
        <taxon>Endopterygota</taxon>
        <taxon>Lepidoptera</taxon>
        <taxon>Glossata</taxon>
        <taxon>Ditrysia</taxon>
        <taxon>Papilionoidea</taxon>
        <taxon>Nymphalidae</taxon>
        <taxon>Nymphalinae</taxon>
        <taxon>Euphydryas</taxon>
    </lineage>
</organism>